<dbReference type="PANTHER" id="PTHR48079">
    <property type="entry name" value="PROTEIN YEEZ"/>
    <property type="match status" value="1"/>
</dbReference>
<reference evidence="3" key="1">
    <citation type="submission" date="2017-11" db="EMBL/GenBank/DDBJ databases">
        <title>Three new genomes from thermophilic consortium.</title>
        <authorList>
            <person name="Quaggio R."/>
            <person name="Amgarten D."/>
            <person name="Setubal J.C."/>
        </authorList>
    </citation>
    <scope>NUCLEOTIDE SEQUENCE</scope>
    <source>
        <strain evidence="3">ZCTH01-B2</strain>
    </source>
</reference>
<dbReference type="Proteomes" id="UP000732377">
    <property type="component" value="Unassembled WGS sequence"/>
</dbReference>
<proteinExistence type="predicted"/>
<feature type="compositionally biased region" description="Basic residues" evidence="1">
    <location>
        <begin position="328"/>
        <end position="338"/>
    </location>
</feature>
<dbReference type="RefSeq" id="WP_273378990.1">
    <property type="nucleotide sequence ID" value="NZ_PIUK01000055.1"/>
</dbReference>
<dbReference type="PANTHER" id="PTHR48079:SF6">
    <property type="entry name" value="NAD(P)-BINDING DOMAIN-CONTAINING PROTEIN-RELATED"/>
    <property type="match status" value="1"/>
</dbReference>
<dbReference type="InterPro" id="IPR036291">
    <property type="entry name" value="NAD(P)-bd_dom_sf"/>
</dbReference>
<evidence type="ECO:0000313" key="4">
    <source>
        <dbReference type="Proteomes" id="UP000732377"/>
    </source>
</evidence>
<dbReference type="CDD" id="cd05228">
    <property type="entry name" value="AR_FR_like_1_SDR_e"/>
    <property type="match status" value="1"/>
</dbReference>
<sequence>MDLVTGATGFIGSQLVPHLVEQGRQVRILVRSRQKAEAVFGPLCAALEVAEGDLGDEASLARAAAGVDRVYHLASRINFQGSLRRMRAINVEGTRRLLDACAAAGVKRVVHMSSIAAGGPAVKDENGRYRARTEEDEAAPLPDAYGITKLEQERLALSYQERGLEVVVVRPSAVFGPGDPDGMNTLIWMVKNGRLPFYLGSGQAVVNLVFVRDVVRGTVAAMERGRPGEVYHLVGPNLTQEQLFALLAHVCGGRSPRWAMPVPVLMGAARLATIGARLTFRRRSLVHPHEIRNWTAPWIMSDDKARRELGLVPTDTAAAFRRPCSGCRRTRHARRRRPGPATRWGPKVTKGPGLVRGRALCGTLCL</sequence>
<dbReference type="AlphaFoldDB" id="A0A953LIG6"/>
<feature type="domain" description="NAD-dependent epimerase/dehydratase" evidence="2">
    <location>
        <begin position="3"/>
        <end position="232"/>
    </location>
</feature>
<dbReference type="InterPro" id="IPR001509">
    <property type="entry name" value="Epimerase_deHydtase"/>
</dbReference>
<comment type="caution">
    <text evidence="3">The sequence shown here is derived from an EMBL/GenBank/DDBJ whole genome shotgun (WGS) entry which is preliminary data.</text>
</comment>
<dbReference type="SUPFAM" id="SSF51735">
    <property type="entry name" value="NAD(P)-binding Rossmann-fold domains"/>
    <property type="match status" value="1"/>
</dbReference>
<dbReference type="GO" id="GO:0004029">
    <property type="term" value="F:aldehyde dehydrogenase (NAD+) activity"/>
    <property type="evidence" value="ECO:0007669"/>
    <property type="project" value="TreeGrafter"/>
</dbReference>
<dbReference type="GO" id="GO:0005737">
    <property type="term" value="C:cytoplasm"/>
    <property type="evidence" value="ECO:0007669"/>
    <property type="project" value="TreeGrafter"/>
</dbReference>
<dbReference type="EMBL" id="PIUK01000055">
    <property type="protein sequence ID" value="MBY6276049.1"/>
    <property type="molecule type" value="Genomic_DNA"/>
</dbReference>
<gene>
    <name evidence="3" type="ORF">CWE10_07475</name>
</gene>
<organism evidence="3 4">
    <name type="scientific">Symbiobacterium thermophilum</name>
    <dbReference type="NCBI Taxonomy" id="2734"/>
    <lineage>
        <taxon>Bacteria</taxon>
        <taxon>Bacillati</taxon>
        <taxon>Bacillota</taxon>
        <taxon>Clostridia</taxon>
        <taxon>Eubacteriales</taxon>
        <taxon>Symbiobacteriaceae</taxon>
        <taxon>Symbiobacterium</taxon>
    </lineage>
</organism>
<name>A0A953LIG6_SYMTR</name>
<evidence type="ECO:0000259" key="2">
    <source>
        <dbReference type="Pfam" id="PF01370"/>
    </source>
</evidence>
<dbReference type="Gene3D" id="3.40.50.720">
    <property type="entry name" value="NAD(P)-binding Rossmann-like Domain"/>
    <property type="match status" value="1"/>
</dbReference>
<dbReference type="InterPro" id="IPR051783">
    <property type="entry name" value="NAD(P)-dependent_oxidoreduct"/>
</dbReference>
<evidence type="ECO:0000313" key="3">
    <source>
        <dbReference type="EMBL" id="MBY6276049.1"/>
    </source>
</evidence>
<accession>A0A953LIG6</accession>
<evidence type="ECO:0000256" key="1">
    <source>
        <dbReference type="SAM" id="MobiDB-lite"/>
    </source>
</evidence>
<feature type="region of interest" description="Disordered" evidence="1">
    <location>
        <begin position="328"/>
        <end position="349"/>
    </location>
</feature>
<dbReference type="Pfam" id="PF01370">
    <property type="entry name" value="Epimerase"/>
    <property type="match status" value="1"/>
</dbReference>
<protein>
    <recommendedName>
        <fullName evidence="2">NAD-dependent epimerase/dehydratase domain-containing protein</fullName>
    </recommendedName>
</protein>